<evidence type="ECO:0000313" key="5">
    <source>
        <dbReference type="Proteomes" id="UP000593802"/>
    </source>
</evidence>
<dbReference type="PANTHER" id="PTHR11908:SF132">
    <property type="entry name" value="ALDEHYDE OXIDASE 1-RELATED"/>
    <property type="match status" value="1"/>
</dbReference>
<feature type="domain" description="Aldehyde oxidase/xanthine dehydrogenase first molybdopterin binding" evidence="2">
    <location>
        <begin position="2"/>
        <end position="175"/>
    </location>
</feature>
<dbReference type="Gene3D" id="3.30.365.10">
    <property type="entry name" value="Aldehyde oxidase/xanthine dehydrogenase, molybdopterin binding domain"/>
    <property type="match status" value="4"/>
</dbReference>
<name>A0A7I8D882_9BACL</name>
<dbReference type="InterPro" id="IPR016208">
    <property type="entry name" value="Ald_Oxase/xanthine_DH-like"/>
</dbReference>
<gene>
    <name evidence="4" type="ORF">skT53_13090</name>
</gene>
<dbReference type="GO" id="GO:0005506">
    <property type="term" value="F:iron ion binding"/>
    <property type="evidence" value="ECO:0007669"/>
    <property type="project" value="InterPro"/>
</dbReference>
<dbReference type="Pfam" id="PF02738">
    <property type="entry name" value="MoCoBD_1"/>
    <property type="match status" value="1"/>
</dbReference>
<reference evidence="4 5" key="1">
    <citation type="submission" date="2020-08" db="EMBL/GenBank/DDBJ databases">
        <title>Complete Genome Sequence of Effusibacillus dendaii Strain skT53, Isolated from Farmland soil.</title>
        <authorList>
            <person name="Konishi T."/>
            <person name="Kawasaki H."/>
        </authorList>
    </citation>
    <scope>NUCLEOTIDE SEQUENCE [LARGE SCALE GENOMIC DNA]</scope>
    <source>
        <strain evidence="5">skT53</strain>
    </source>
</reference>
<sequence>MVKRLLSTYFNIEQGKINVITPLVGGAYGGKAAVQLELLAYLASAAVGGRAVKIVNSREEDFVTSPVHIGLDAKVRLGCTNSGELKAAEILFLFDGGAYGDKSIDVSRAAAVDCTGPYRVENVWCDSLCMYTNHPYATPFRGFGHPEMTFPVERTIDMLARKIGMDRLEFRLKNAIGPGDTTPTQALLDYSNVGNLPKCINRLRELIHWYEGERVEIGDHKVRAKGVSCLWKTSTIDTDAGSGAILTFNRDGSINLNCGVVEIGTGTRTVLAQIVAERMKMDVGQVHVKMDVDTEVSPEHWKTVASRGTFMAGRAVLQAAEDAIKQLRSVAAIVLRCPPEDLEIGEGRVFLKANPARGIAIKDIAHGYKYPNGNAVGGEIIGRGSYILRHLTHLDRETGSGVPGPEWTVGAQAVEVELDLKEYTYRILKAVSVIDAGKVVNPKLAEGQIMGGMSMGLSFASRESFLFDSMGIVQNPQFRTYKVIHYGENPEYKVDFVETPHVDGPYGARGIGEHGVIGMPAALANALSVAVQAELNQLPLLPEYIWRVKKGDSDDLV</sequence>
<dbReference type="Pfam" id="PF20256">
    <property type="entry name" value="MoCoBD_2"/>
    <property type="match status" value="1"/>
</dbReference>
<evidence type="ECO:0000259" key="3">
    <source>
        <dbReference type="Pfam" id="PF20256"/>
    </source>
</evidence>
<evidence type="ECO:0000259" key="2">
    <source>
        <dbReference type="Pfam" id="PF02738"/>
    </source>
</evidence>
<dbReference type="InterPro" id="IPR037165">
    <property type="entry name" value="AldOxase/xan_DH_Mopterin-bd_sf"/>
</dbReference>
<accession>A0A7I8D882</accession>
<keyword evidence="1" id="KW-0500">Molybdenum</keyword>
<dbReference type="InterPro" id="IPR008274">
    <property type="entry name" value="AldOxase/xan_DH_MoCoBD1"/>
</dbReference>
<keyword evidence="5" id="KW-1185">Reference proteome</keyword>
<evidence type="ECO:0000256" key="1">
    <source>
        <dbReference type="ARBA" id="ARBA00022505"/>
    </source>
</evidence>
<dbReference type="PANTHER" id="PTHR11908">
    <property type="entry name" value="XANTHINE DEHYDROGENASE"/>
    <property type="match status" value="1"/>
</dbReference>
<dbReference type="GO" id="GO:0016491">
    <property type="term" value="F:oxidoreductase activity"/>
    <property type="evidence" value="ECO:0007669"/>
    <property type="project" value="InterPro"/>
</dbReference>
<dbReference type="Proteomes" id="UP000593802">
    <property type="component" value="Chromosome"/>
</dbReference>
<dbReference type="KEGG" id="eff:skT53_13090"/>
<evidence type="ECO:0008006" key="6">
    <source>
        <dbReference type="Google" id="ProtNLM"/>
    </source>
</evidence>
<evidence type="ECO:0000313" key="4">
    <source>
        <dbReference type="EMBL" id="BCJ86324.1"/>
    </source>
</evidence>
<dbReference type="SUPFAM" id="SSF56003">
    <property type="entry name" value="Molybdenum cofactor-binding domain"/>
    <property type="match status" value="1"/>
</dbReference>
<feature type="domain" description="Aldehyde oxidase/xanthine dehydrogenase second molybdopterin binding" evidence="3">
    <location>
        <begin position="203"/>
        <end position="489"/>
    </location>
</feature>
<protein>
    <recommendedName>
        <fullName evidence="6">Xanthine dehydrogenase family protein molybdopterin-binding subunit</fullName>
    </recommendedName>
</protein>
<organism evidence="4 5">
    <name type="scientific">Effusibacillus dendaii</name>
    <dbReference type="NCBI Taxonomy" id="2743772"/>
    <lineage>
        <taxon>Bacteria</taxon>
        <taxon>Bacillati</taxon>
        <taxon>Bacillota</taxon>
        <taxon>Bacilli</taxon>
        <taxon>Bacillales</taxon>
        <taxon>Alicyclobacillaceae</taxon>
        <taxon>Effusibacillus</taxon>
    </lineage>
</organism>
<proteinExistence type="predicted"/>
<dbReference type="EMBL" id="AP023366">
    <property type="protein sequence ID" value="BCJ86324.1"/>
    <property type="molecule type" value="Genomic_DNA"/>
</dbReference>
<dbReference type="AlphaFoldDB" id="A0A7I8D882"/>
<dbReference type="InterPro" id="IPR046867">
    <property type="entry name" value="AldOxase/xan_DH_MoCoBD2"/>
</dbReference>